<keyword evidence="5" id="KW-0812">Transmembrane</keyword>
<protein>
    <recommendedName>
        <fullName evidence="9">Flagellar M-ring protein</fullName>
    </recommendedName>
</protein>
<feature type="region of interest" description="Disordered" evidence="10">
    <location>
        <begin position="284"/>
        <end position="335"/>
    </location>
</feature>
<comment type="subcellular location">
    <subcellularLocation>
        <location evidence="1 9">Bacterial flagellum basal body</location>
    </subcellularLocation>
    <subcellularLocation>
        <location evidence="2">Cell membrane</location>
        <topology evidence="2">Multi-pass membrane protein</topology>
    </subcellularLocation>
</comment>
<dbReference type="InterPro" id="IPR045851">
    <property type="entry name" value="AMP-bd_C_sf"/>
</dbReference>
<keyword evidence="13" id="KW-0282">Flagellum</keyword>
<keyword evidence="8 9" id="KW-0975">Bacterial flagellum</keyword>
<dbReference type="InterPro" id="IPR006182">
    <property type="entry name" value="FliF_N_dom"/>
</dbReference>
<evidence type="ECO:0000256" key="9">
    <source>
        <dbReference type="PIRNR" id="PIRNR004862"/>
    </source>
</evidence>
<sequence length="532" mass="56051">MEALRNFAGQLGPRRLLLMGGVAVALLATLAAVALSGGSSDRMGYLYTDLDPSAAEAITEKLRAQNVPFSLSGDGTAVLAPEDQLPELRMSMAGEQLGGAIGYEVLDTQQAFGVSSSREKMNETRAIEGELARSIGTLQSITNARVHIVMPERALFAPEARKASASVTVKTRGRLSSGNVEAIRHLVASAVPELSPEAISIVDQTGALLARAGEAGEAGASQADERQIATEARIRSQIEALVEPIVGVGKVRAEVSAEIDRDQTREEAQIFDPDTQVIARQISVESGDQSRENSGADDGVTIGAQLPEGADVGGIGGDSRESARNETSEDITFQNSSRRTLTTRAPGKVSRLTVAVMVDGGEQGLPAEQVQRLTRLVENAVGYDAERGDSVIVESMAFAQPDEIADADESLWSQLPVNQLFDLGKLLMIAAVGLLILRMLKPKPDPALAGVLPAPGQDVIDLTPQPRDGEEYDPEQLENDGTPALKGPQLDDEIALAQVEGSLKASALKKIGDAISASPSESAAVVRQWLSA</sequence>
<evidence type="ECO:0000313" key="13">
    <source>
        <dbReference type="EMBL" id="RDS78385.1"/>
    </source>
</evidence>
<feature type="domain" description="Flagellar M-ring N-terminal" evidence="11">
    <location>
        <begin position="41"/>
        <end position="210"/>
    </location>
</feature>
<evidence type="ECO:0000256" key="7">
    <source>
        <dbReference type="ARBA" id="ARBA00023136"/>
    </source>
</evidence>
<comment type="similarity">
    <text evidence="3 9">Belongs to the FliF family.</text>
</comment>
<dbReference type="InterPro" id="IPR013556">
    <property type="entry name" value="Flag_M-ring_C"/>
</dbReference>
<evidence type="ECO:0000259" key="12">
    <source>
        <dbReference type="Pfam" id="PF08345"/>
    </source>
</evidence>
<dbReference type="InterPro" id="IPR043427">
    <property type="entry name" value="YscJ/FliF"/>
</dbReference>
<accession>A0A395LNT1</accession>
<gene>
    <name evidence="13" type="primary">fliF</name>
    <name evidence="13" type="ORF">DL238_12750</name>
</gene>
<dbReference type="GO" id="GO:0003774">
    <property type="term" value="F:cytoskeletal motor activity"/>
    <property type="evidence" value="ECO:0007669"/>
    <property type="project" value="InterPro"/>
</dbReference>
<organism evidence="13 14">
    <name type="scientific">Alteriqipengyuania lutimaris</name>
    <dbReference type="NCBI Taxonomy" id="1538146"/>
    <lineage>
        <taxon>Bacteria</taxon>
        <taxon>Pseudomonadati</taxon>
        <taxon>Pseudomonadota</taxon>
        <taxon>Alphaproteobacteria</taxon>
        <taxon>Sphingomonadales</taxon>
        <taxon>Erythrobacteraceae</taxon>
        <taxon>Alteriqipengyuania</taxon>
    </lineage>
</organism>
<proteinExistence type="inferred from homology"/>
<keyword evidence="13" id="KW-0969">Cilium</keyword>
<dbReference type="NCBIfam" id="TIGR00206">
    <property type="entry name" value="fliF"/>
    <property type="match status" value="1"/>
</dbReference>
<dbReference type="Pfam" id="PF01514">
    <property type="entry name" value="YscJ_FliF"/>
    <property type="match status" value="1"/>
</dbReference>
<dbReference type="GO" id="GO:0009431">
    <property type="term" value="C:bacterial-type flagellum basal body, MS ring"/>
    <property type="evidence" value="ECO:0007669"/>
    <property type="project" value="InterPro"/>
</dbReference>
<evidence type="ECO:0000256" key="5">
    <source>
        <dbReference type="ARBA" id="ARBA00022692"/>
    </source>
</evidence>
<evidence type="ECO:0000259" key="11">
    <source>
        <dbReference type="Pfam" id="PF01514"/>
    </source>
</evidence>
<dbReference type="Proteomes" id="UP000254101">
    <property type="component" value="Unassembled WGS sequence"/>
</dbReference>
<comment type="caution">
    <text evidence="13">The sequence shown here is derived from an EMBL/GenBank/DDBJ whole genome shotgun (WGS) entry which is preliminary data.</text>
</comment>
<evidence type="ECO:0000256" key="6">
    <source>
        <dbReference type="ARBA" id="ARBA00022989"/>
    </source>
</evidence>
<reference evidence="13 14" key="1">
    <citation type="submission" date="2018-07" db="EMBL/GenBank/DDBJ databases">
        <title>Erythrobacter nanhaiensis sp. nov., a novel member of the genus Erythrobacter isolated from the South China Sea.</title>
        <authorList>
            <person name="Chen X."/>
            <person name="Liu J."/>
        </authorList>
    </citation>
    <scope>NUCLEOTIDE SEQUENCE [LARGE SCALE GENOMIC DNA]</scope>
    <source>
        <strain evidence="13 14">S-5</strain>
    </source>
</reference>
<evidence type="ECO:0000313" key="14">
    <source>
        <dbReference type="Proteomes" id="UP000254101"/>
    </source>
</evidence>
<keyword evidence="13" id="KW-0966">Cell projection</keyword>
<keyword evidence="4" id="KW-1003">Cell membrane</keyword>
<dbReference type="AlphaFoldDB" id="A0A395LNT1"/>
<dbReference type="Pfam" id="PF08345">
    <property type="entry name" value="YscJ_FliF_C"/>
    <property type="match status" value="1"/>
</dbReference>
<feature type="domain" description="Flagellar M-ring C-terminal" evidence="12">
    <location>
        <begin position="243"/>
        <end position="398"/>
    </location>
</feature>
<evidence type="ECO:0000256" key="1">
    <source>
        <dbReference type="ARBA" id="ARBA00004117"/>
    </source>
</evidence>
<dbReference type="GO" id="GO:0005886">
    <property type="term" value="C:plasma membrane"/>
    <property type="evidence" value="ECO:0007669"/>
    <property type="project" value="UniProtKB-SubCell"/>
</dbReference>
<keyword evidence="6" id="KW-1133">Transmembrane helix</keyword>
<evidence type="ECO:0000256" key="2">
    <source>
        <dbReference type="ARBA" id="ARBA00004651"/>
    </source>
</evidence>
<dbReference type="PANTHER" id="PTHR30046:SF0">
    <property type="entry name" value="FLAGELLAR M-RING PROTEIN"/>
    <property type="match status" value="1"/>
</dbReference>
<dbReference type="GO" id="GO:0071973">
    <property type="term" value="P:bacterial-type flagellum-dependent cell motility"/>
    <property type="evidence" value="ECO:0007669"/>
    <property type="project" value="InterPro"/>
</dbReference>
<comment type="function">
    <text evidence="9">The M ring may be actively involved in energy transduction.</text>
</comment>
<dbReference type="InterPro" id="IPR000067">
    <property type="entry name" value="FlgMring_FliF"/>
</dbReference>
<evidence type="ECO:0000256" key="8">
    <source>
        <dbReference type="ARBA" id="ARBA00023143"/>
    </source>
</evidence>
<feature type="region of interest" description="Disordered" evidence="10">
    <location>
        <begin position="464"/>
        <end position="487"/>
    </location>
</feature>
<dbReference type="PRINTS" id="PR01009">
    <property type="entry name" value="FLGMRINGFLIF"/>
</dbReference>
<dbReference type="PIRSF" id="PIRSF004862">
    <property type="entry name" value="FliF"/>
    <property type="match status" value="1"/>
</dbReference>
<evidence type="ECO:0000256" key="4">
    <source>
        <dbReference type="ARBA" id="ARBA00022475"/>
    </source>
</evidence>
<keyword evidence="14" id="KW-1185">Reference proteome</keyword>
<evidence type="ECO:0000256" key="10">
    <source>
        <dbReference type="SAM" id="MobiDB-lite"/>
    </source>
</evidence>
<keyword evidence="7" id="KW-0472">Membrane</keyword>
<evidence type="ECO:0000256" key="3">
    <source>
        <dbReference type="ARBA" id="ARBA00007971"/>
    </source>
</evidence>
<dbReference type="Gene3D" id="3.30.300.30">
    <property type="match status" value="1"/>
</dbReference>
<dbReference type="OrthoDB" id="9807026at2"/>
<dbReference type="PANTHER" id="PTHR30046">
    <property type="entry name" value="FLAGELLAR M-RING PROTEIN"/>
    <property type="match status" value="1"/>
</dbReference>
<feature type="compositionally biased region" description="Basic and acidic residues" evidence="10">
    <location>
        <begin position="318"/>
        <end position="327"/>
    </location>
</feature>
<name>A0A395LNT1_9SPHN</name>
<dbReference type="EMBL" id="QRBB01000001">
    <property type="protein sequence ID" value="RDS78385.1"/>
    <property type="molecule type" value="Genomic_DNA"/>
</dbReference>